<name>A0A9X2JKN2_9LACO</name>
<evidence type="ECO:0000313" key="2">
    <source>
        <dbReference type="Proteomes" id="UP001139006"/>
    </source>
</evidence>
<dbReference type="EMBL" id="JAIULA010000001">
    <property type="protein sequence ID" value="MCP0885900.1"/>
    <property type="molecule type" value="Genomic_DNA"/>
</dbReference>
<evidence type="ECO:0000313" key="1">
    <source>
        <dbReference type="EMBL" id="MCP0885900.1"/>
    </source>
</evidence>
<accession>A0A9X2JKN2</accession>
<dbReference type="AlphaFoldDB" id="A0A9X2JKN2"/>
<dbReference type="Proteomes" id="UP001139006">
    <property type="component" value="Unassembled WGS sequence"/>
</dbReference>
<keyword evidence="2" id="KW-1185">Reference proteome</keyword>
<sequence length="64" mass="7285">MREISHDLAKSIVELEKSAYQAGVNNSSLDDVKERRQAVIKLATKMYDKGRNEAFEDIKKEMGV</sequence>
<organism evidence="1 2">
    <name type="scientific">Ligilactobacillus ubinensis</name>
    <dbReference type="NCBI Taxonomy" id="2876789"/>
    <lineage>
        <taxon>Bacteria</taxon>
        <taxon>Bacillati</taxon>
        <taxon>Bacillota</taxon>
        <taxon>Bacilli</taxon>
        <taxon>Lactobacillales</taxon>
        <taxon>Lactobacillaceae</taxon>
        <taxon>Ligilactobacillus</taxon>
    </lineage>
</organism>
<gene>
    <name evidence="1" type="ORF">LB941_00945</name>
</gene>
<protein>
    <submittedName>
        <fullName evidence="1">Uncharacterized protein</fullName>
    </submittedName>
</protein>
<proteinExistence type="predicted"/>
<comment type="caution">
    <text evidence="1">The sequence shown here is derived from an EMBL/GenBank/DDBJ whole genome shotgun (WGS) entry which is preliminary data.</text>
</comment>
<dbReference type="RefSeq" id="WP_253358686.1">
    <property type="nucleotide sequence ID" value="NZ_JAIULA010000001.1"/>
</dbReference>
<reference evidence="1 2" key="1">
    <citation type="journal article" date="2023" name="Int. J. Syst. Evol. Microbiol.">
        <title>Ligilactobacillus ubinensis sp. nov., a novel species isolated from the wild ferment of a durian fruit (Durio zibethinus).</title>
        <authorList>
            <person name="Heng Y.C."/>
            <person name="Menon N."/>
            <person name="Chen B."/>
            <person name="Loo B.Z.L."/>
            <person name="Wong G.W.J."/>
            <person name="Lim A.C.H."/>
            <person name="Silvaraju S."/>
            <person name="Kittelmann S."/>
        </authorList>
    </citation>
    <scope>NUCLEOTIDE SEQUENCE [LARGE SCALE GENOMIC DNA]</scope>
    <source>
        <strain evidence="1 2">WILCCON 0076</strain>
    </source>
</reference>